<name>A0A6G9HHB1_9MOLU</name>
<accession>A0A6G9HHB1</accession>
<dbReference type="EMBL" id="MN991199">
    <property type="protein sequence ID" value="QIQ09865.1"/>
    <property type="molecule type" value="Genomic_DNA"/>
</dbReference>
<proteinExistence type="predicted"/>
<dbReference type="AlphaFoldDB" id="A0A6G9HHB1"/>
<protein>
    <recommendedName>
        <fullName evidence="2">Single-stranded DNA-binding protein</fullName>
    </recommendedName>
</protein>
<organism evidence="1">
    <name type="scientific">uncultured Mycoplasmataceae bacterium</name>
    <dbReference type="NCBI Taxonomy" id="300027"/>
    <lineage>
        <taxon>Bacteria</taxon>
        <taxon>Bacillati</taxon>
        <taxon>Mycoplasmatota</taxon>
        <taxon>Mollicutes</taxon>
        <taxon>Mycoplasmataceae</taxon>
        <taxon>environmental samples</taxon>
    </lineage>
</organism>
<sequence>MENINSAKISGVISDIRHSQNNTYFVSLKQQVLYNNELHPITFEVAIFPEHQEIIDKLQINATVIFEGTITVFKLRKYGIYKQVINASKIEIIK</sequence>
<evidence type="ECO:0008006" key="2">
    <source>
        <dbReference type="Google" id="ProtNLM"/>
    </source>
</evidence>
<reference evidence="1" key="1">
    <citation type="journal article" date="2020" name="J. ISSAAS">
        <title>Lactobacilli and other gastrointestinal microbiota of Peromyscus leucopus, reservoir host for agents of Lyme disease and other zoonoses in North America.</title>
        <authorList>
            <person name="Milovic A."/>
            <person name="Bassam K."/>
            <person name="Shao H."/>
            <person name="Chatzistamou I."/>
            <person name="Tufts D.M."/>
            <person name="Diuk-Wasser M."/>
            <person name="Barbour A.G."/>
        </authorList>
    </citation>
    <scope>NUCLEOTIDE SEQUENCE</scope>
    <source>
        <strain evidence="1">LL85</strain>
    </source>
</reference>
<evidence type="ECO:0000313" key="1">
    <source>
        <dbReference type="EMBL" id="QIQ09865.1"/>
    </source>
</evidence>
<gene>
    <name evidence="1" type="ORF">PlMoll_0280</name>
</gene>